<dbReference type="InterPro" id="IPR014777">
    <property type="entry name" value="4pyrrole_Mease_sub1"/>
</dbReference>
<dbReference type="InterPro" id="IPR014776">
    <property type="entry name" value="4pyrrole_Mease_sub2"/>
</dbReference>
<dbReference type="STRING" id="1839936.SBU_001510"/>
<dbReference type="SUPFAM" id="SSF53790">
    <property type="entry name" value="Tetrapyrrole methylase"/>
    <property type="match status" value="1"/>
</dbReference>
<dbReference type="GO" id="GO:0032259">
    <property type="term" value="P:methylation"/>
    <property type="evidence" value="ECO:0007669"/>
    <property type="project" value="UniProtKB-KW"/>
</dbReference>
<feature type="domain" description="Tetrapyrrole methylase" evidence="6">
    <location>
        <begin position="3"/>
        <end position="172"/>
    </location>
</feature>
<dbReference type="NCBIfam" id="TIGR02467">
    <property type="entry name" value="CbiE"/>
    <property type="match status" value="1"/>
</dbReference>
<reference evidence="7" key="2">
    <citation type="journal article" date="2020" name="mSystems">
        <title>Genome- and Community-Level Interaction Insights into Carbon Utilization and Element Cycling Functions of Hydrothermarchaeota in Hydrothermal Sediment.</title>
        <authorList>
            <person name="Zhou Z."/>
            <person name="Liu Y."/>
            <person name="Xu W."/>
            <person name="Pan J."/>
            <person name="Luo Z.H."/>
            <person name="Li M."/>
        </authorList>
    </citation>
    <scope>NUCLEOTIDE SEQUENCE [LARGE SCALE GENOMIC DNA]</scope>
    <source>
        <strain evidence="7">HyVt-185</strain>
        <strain evidence="8">HyVt-386</strain>
    </source>
</reference>
<evidence type="ECO:0000256" key="4">
    <source>
        <dbReference type="ARBA" id="ARBA00022679"/>
    </source>
</evidence>
<keyword evidence="3 9" id="KW-0489">Methyltransferase</keyword>
<dbReference type="GO" id="GO:0009236">
    <property type="term" value="P:cobalamin biosynthetic process"/>
    <property type="evidence" value="ECO:0007669"/>
    <property type="project" value="UniProtKB-UniPathway"/>
</dbReference>
<dbReference type="UniPathway" id="UPA00148"/>
<evidence type="ECO:0000313" key="9">
    <source>
        <dbReference type="EMBL" id="OFV65582.1"/>
    </source>
</evidence>
<dbReference type="EC" id="2.1.1.289" evidence="7"/>
<gene>
    <name evidence="7" type="ORF">ENG09_05485</name>
    <name evidence="8" type="ORF">ENI32_08215</name>
    <name evidence="9" type="ORF">SBU_001510</name>
</gene>
<evidence type="ECO:0000313" key="7">
    <source>
        <dbReference type="EMBL" id="HDM36681.1"/>
    </source>
</evidence>
<dbReference type="EMBL" id="LYOR01000010">
    <property type="protein sequence ID" value="OFV65582.1"/>
    <property type="molecule type" value="Genomic_DNA"/>
</dbReference>
<dbReference type="Proteomes" id="UP000885863">
    <property type="component" value="Unassembled WGS sequence"/>
</dbReference>
<comment type="pathway">
    <text evidence="1">Cofactor biosynthesis; adenosylcobalamin biosynthesis.</text>
</comment>
<dbReference type="InterPro" id="IPR012818">
    <property type="entry name" value="CbiE"/>
</dbReference>
<keyword evidence="5" id="KW-0949">S-adenosyl-L-methionine</keyword>
<organism evidence="9 10">
    <name type="scientific">Candidatus Syntropharchaeum butanivorans</name>
    <dbReference type="NCBI Taxonomy" id="1839936"/>
    <lineage>
        <taxon>Archaea</taxon>
        <taxon>Methanobacteriati</taxon>
        <taxon>Methanobacteriota</taxon>
        <taxon>Stenosarchaea group</taxon>
        <taxon>Methanomicrobia</taxon>
        <taxon>Methanosarcinales</taxon>
        <taxon>ANME-2 cluster</taxon>
        <taxon>Candidatus Syntropharchaeum</taxon>
    </lineage>
</organism>
<sequence>MKIVGVGAAPGMLTEEAIREIKRAKVIYGSKRAIEIASHWIRCETREIDFKRLDEIPDEAVVLSTGDPMLSGLGTHLKGEVIPGISSLQLACARLGIDLTSITAVTTHGRDLEGSKKRILDELGRGRRLFILPDPGRFGSVEISEMLLEAGYELPVVVLENLGYENERIQYGSTRDPPEPDTPLYVVVLG</sequence>
<dbReference type="Proteomes" id="UP000185779">
    <property type="component" value="Unassembled WGS sequence"/>
</dbReference>
<dbReference type="InterPro" id="IPR035996">
    <property type="entry name" value="4pyrrol_Methylase_sf"/>
</dbReference>
<comment type="caution">
    <text evidence="9">The sequence shown here is derived from an EMBL/GenBank/DDBJ whole genome shotgun (WGS) entry which is preliminary data.</text>
</comment>
<evidence type="ECO:0000313" key="10">
    <source>
        <dbReference type="Proteomes" id="UP000185779"/>
    </source>
</evidence>
<dbReference type="NCBIfam" id="NF004461">
    <property type="entry name" value="PRK05787.2-4"/>
    <property type="match status" value="1"/>
</dbReference>
<keyword evidence="4 9" id="KW-0808">Transferase</keyword>
<dbReference type="PATRIC" id="fig|1839936.3.peg.1533"/>
<dbReference type="InterPro" id="IPR000878">
    <property type="entry name" value="4pyrrol_Mease"/>
</dbReference>
<evidence type="ECO:0000259" key="6">
    <source>
        <dbReference type="Pfam" id="PF00590"/>
    </source>
</evidence>
<protein>
    <submittedName>
        <fullName evidence="9">Cobalt-precorrin-6Y C(5)-methyltransferase</fullName>
    </submittedName>
    <submittedName>
        <fullName evidence="7">Cobalt-precorrin-7 (C(5))-methyltransferase</fullName>
        <ecNumber evidence="7">2.1.1.289</ecNumber>
    </submittedName>
</protein>
<name>A0A1F2P3N2_9EURY</name>
<dbReference type="CDD" id="cd11644">
    <property type="entry name" value="Precorrin-6Y-MT"/>
    <property type="match status" value="1"/>
</dbReference>
<dbReference type="EMBL" id="DQZR01000233">
    <property type="protein sequence ID" value="HDM36681.1"/>
    <property type="molecule type" value="Genomic_DNA"/>
</dbReference>
<keyword evidence="2" id="KW-0169">Cobalamin biosynthesis</keyword>
<keyword evidence="10" id="KW-1185">Reference proteome</keyword>
<dbReference type="Proteomes" id="UP000885936">
    <property type="component" value="Unassembled WGS sequence"/>
</dbReference>
<dbReference type="EMBL" id="DRIE01000133">
    <property type="protein sequence ID" value="HEC57835.1"/>
    <property type="molecule type" value="Genomic_DNA"/>
</dbReference>
<dbReference type="GO" id="GO:0008276">
    <property type="term" value="F:protein methyltransferase activity"/>
    <property type="evidence" value="ECO:0007669"/>
    <property type="project" value="InterPro"/>
</dbReference>
<reference evidence="9 10" key="1">
    <citation type="submission" date="2016-05" db="EMBL/GenBank/DDBJ databases">
        <title>Microbial consortia oxidize butane by reversing methanogenesis.</title>
        <authorList>
            <person name="Laso-Perez R."/>
            <person name="Richter M."/>
            <person name="Wegener G."/>
            <person name="Musat F."/>
        </authorList>
    </citation>
    <scope>NUCLEOTIDE SEQUENCE [LARGE SCALE GENOMIC DNA]</scope>
    <source>
        <strain evidence="9">BOX1</strain>
    </source>
</reference>
<evidence type="ECO:0000256" key="3">
    <source>
        <dbReference type="ARBA" id="ARBA00022603"/>
    </source>
</evidence>
<evidence type="ECO:0000256" key="2">
    <source>
        <dbReference type="ARBA" id="ARBA00022573"/>
    </source>
</evidence>
<dbReference type="PANTHER" id="PTHR43182">
    <property type="entry name" value="COBALT-PRECORRIN-6B C(15)-METHYLTRANSFERASE (DECARBOXYLATING)"/>
    <property type="match status" value="1"/>
</dbReference>
<dbReference type="Pfam" id="PF00590">
    <property type="entry name" value="TP_methylase"/>
    <property type="match status" value="1"/>
</dbReference>
<evidence type="ECO:0000256" key="5">
    <source>
        <dbReference type="ARBA" id="ARBA00022691"/>
    </source>
</evidence>
<dbReference type="AlphaFoldDB" id="A0A1F2P3N2"/>
<evidence type="ECO:0000256" key="1">
    <source>
        <dbReference type="ARBA" id="ARBA00004953"/>
    </source>
</evidence>
<dbReference type="Gene3D" id="3.30.950.10">
    <property type="entry name" value="Methyltransferase, Cobalt-precorrin-4 Transmethylase, Domain 2"/>
    <property type="match status" value="1"/>
</dbReference>
<dbReference type="Gene3D" id="3.40.1010.10">
    <property type="entry name" value="Cobalt-precorrin-4 Transmethylase, Domain 1"/>
    <property type="match status" value="1"/>
</dbReference>
<accession>A0A1F2P3N2</accession>
<evidence type="ECO:0000313" key="8">
    <source>
        <dbReference type="EMBL" id="HEC57835.1"/>
    </source>
</evidence>
<proteinExistence type="predicted"/>
<dbReference type="InterPro" id="IPR050714">
    <property type="entry name" value="Cobalamin_biosynth_MTase"/>
</dbReference>
<dbReference type="PANTHER" id="PTHR43182:SF1">
    <property type="entry name" value="COBALT-PRECORRIN-7 C(5)-METHYLTRANSFERASE"/>
    <property type="match status" value="1"/>
</dbReference>